<evidence type="ECO:0000256" key="2">
    <source>
        <dbReference type="ARBA" id="ARBA00022692"/>
    </source>
</evidence>
<feature type="transmembrane region" description="Helical" evidence="5">
    <location>
        <begin position="392"/>
        <end position="417"/>
    </location>
</feature>
<sequence>MDDQQDCSRSGIGPGNVVLTQIDVELLGRQRPEIFNSRWSEVGFCASLLGLMFLGEYLVSGFHIILPSLSIELEIPKEAQTWPSSVFSLVGGACLLPFGRLSEKFGGYLVFNTGLAWFSVWTLVSGFSRNYVMLIACRAMKGLGMSAVLPAGVMLLGKIYRPGPRKNLIFALYGSFAPIGFFCGIFIGGLSSQYLSWRWYFWIASIIMAILMVISLFSIPSDYNNNREIHMDWWGTATIVPGLSLVTYALTDSAQAPNGWKSPQILVTFLLGLLCLAAGYYVENQVASSPLLPADLFAPRYMKRLVLALWLTYGAFGLYLFYSSFYIELVLQKSPIVTAIWYIPMIVGGLLIGIVGGFTLHLLPGRALLVISGCGNLLCVLLFAVLPEKPNYWAYIFPAVVCATIGIDISFTVSNVYITTALPEHYQGLAGALINSLLFLGISFWLGVSDIVVHQTTDLGLKRSYQMAFWLAVGAAGLALLLYCTIKIGSAKSDFTVQEKRQMDEANAEGLQQRTDSDQSKIV</sequence>
<name>A0A8H6JTV0_9PEZI</name>
<keyword evidence="8" id="KW-1185">Reference proteome</keyword>
<comment type="subcellular location">
    <subcellularLocation>
        <location evidence="1">Membrane</location>
        <topology evidence="1">Multi-pass membrane protein</topology>
    </subcellularLocation>
</comment>
<dbReference type="GO" id="GO:0022857">
    <property type="term" value="F:transmembrane transporter activity"/>
    <property type="evidence" value="ECO:0007669"/>
    <property type="project" value="InterPro"/>
</dbReference>
<accession>A0A8H6JTV0</accession>
<evidence type="ECO:0000256" key="4">
    <source>
        <dbReference type="ARBA" id="ARBA00023136"/>
    </source>
</evidence>
<feature type="transmembrane region" description="Helical" evidence="5">
    <location>
        <begin position="231"/>
        <end position="251"/>
    </location>
</feature>
<reference evidence="7" key="1">
    <citation type="journal article" date="2020" name="Phytopathology">
        <title>Genome Sequence Resources of Colletotrichum truncatum, C. plurivorum, C. musicola, and C. sojae: Four Species Pathogenic to Soybean (Glycine max).</title>
        <authorList>
            <person name="Rogerio F."/>
            <person name="Boufleur T.R."/>
            <person name="Ciampi-Guillardi M."/>
            <person name="Sukno S.A."/>
            <person name="Thon M.R."/>
            <person name="Massola Junior N.S."/>
            <person name="Baroncelli R."/>
        </authorList>
    </citation>
    <scope>NUCLEOTIDE SEQUENCE</scope>
    <source>
        <strain evidence="7">LFN00145</strain>
    </source>
</reference>
<feature type="transmembrane region" description="Helical" evidence="5">
    <location>
        <begin position="305"/>
        <end position="327"/>
    </location>
</feature>
<dbReference type="GO" id="GO:0016020">
    <property type="term" value="C:membrane"/>
    <property type="evidence" value="ECO:0007669"/>
    <property type="project" value="UniProtKB-SubCell"/>
</dbReference>
<feature type="transmembrane region" description="Helical" evidence="5">
    <location>
        <begin position="168"/>
        <end position="187"/>
    </location>
</feature>
<feature type="transmembrane region" description="Helical" evidence="5">
    <location>
        <begin position="130"/>
        <end position="156"/>
    </location>
</feature>
<feature type="transmembrane region" description="Helical" evidence="5">
    <location>
        <begin position="339"/>
        <end position="360"/>
    </location>
</feature>
<dbReference type="Gene3D" id="1.20.1250.20">
    <property type="entry name" value="MFS general substrate transporter like domains"/>
    <property type="match status" value="1"/>
</dbReference>
<feature type="transmembrane region" description="Helical" evidence="5">
    <location>
        <begin position="39"/>
        <end position="59"/>
    </location>
</feature>
<evidence type="ECO:0000313" key="8">
    <source>
        <dbReference type="Proteomes" id="UP000654918"/>
    </source>
</evidence>
<dbReference type="PANTHER" id="PTHR42718">
    <property type="entry name" value="MAJOR FACILITATOR SUPERFAMILY MULTIDRUG TRANSPORTER MFSC"/>
    <property type="match status" value="1"/>
</dbReference>
<evidence type="ECO:0000256" key="1">
    <source>
        <dbReference type="ARBA" id="ARBA00004141"/>
    </source>
</evidence>
<dbReference type="SUPFAM" id="SSF103473">
    <property type="entry name" value="MFS general substrate transporter"/>
    <property type="match status" value="1"/>
</dbReference>
<evidence type="ECO:0000259" key="6">
    <source>
        <dbReference type="PROSITE" id="PS50850"/>
    </source>
</evidence>
<keyword evidence="4 5" id="KW-0472">Membrane</keyword>
<dbReference type="Pfam" id="PF07690">
    <property type="entry name" value="MFS_1"/>
    <property type="match status" value="1"/>
</dbReference>
<feature type="transmembrane region" description="Helical" evidence="5">
    <location>
        <begin position="105"/>
        <end position="124"/>
    </location>
</feature>
<proteinExistence type="predicted"/>
<dbReference type="InterPro" id="IPR011701">
    <property type="entry name" value="MFS"/>
</dbReference>
<keyword evidence="3 5" id="KW-1133">Transmembrane helix</keyword>
<feature type="transmembrane region" description="Helical" evidence="5">
    <location>
        <begin position="429"/>
        <end position="448"/>
    </location>
</feature>
<evidence type="ECO:0000313" key="7">
    <source>
        <dbReference type="EMBL" id="KAF6819249.1"/>
    </source>
</evidence>
<keyword evidence="2 5" id="KW-0812">Transmembrane</keyword>
<dbReference type="PANTHER" id="PTHR42718:SF11">
    <property type="entry name" value="MAJOR FACILITATOR SUPERFAMILY (MFS) PROFILE DOMAIN-CONTAINING PROTEIN"/>
    <property type="match status" value="1"/>
</dbReference>
<evidence type="ECO:0000256" key="5">
    <source>
        <dbReference type="SAM" id="Phobius"/>
    </source>
</evidence>
<protein>
    <submittedName>
        <fullName evidence="7">Major facilitator superfamily transporter</fullName>
    </submittedName>
</protein>
<feature type="transmembrane region" description="Helical" evidence="5">
    <location>
        <begin position="199"/>
        <end position="219"/>
    </location>
</feature>
<feature type="transmembrane region" description="Helical" evidence="5">
    <location>
        <begin position="367"/>
        <end position="386"/>
    </location>
</feature>
<comment type="caution">
    <text evidence="7">The sequence shown here is derived from an EMBL/GenBank/DDBJ whole genome shotgun (WGS) entry which is preliminary data.</text>
</comment>
<dbReference type="Proteomes" id="UP000654918">
    <property type="component" value="Unassembled WGS sequence"/>
</dbReference>
<feature type="transmembrane region" description="Helical" evidence="5">
    <location>
        <begin position="79"/>
        <end position="98"/>
    </location>
</feature>
<organism evidence="7 8">
    <name type="scientific">Colletotrichum plurivorum</name>
    <dbReference type="NCBI Taxonomy" id="2175906"/>
    <lineage>
        <taxon>Eukaryota</taxon>
        <taxon>Fungi</taxon>
        <taxon>Dikarya</taxon>
        <taxon>Ascomycota</taxon>
        <taxon>Pezizomycotina</taxon>
        <taxon>Sordariomycetes</taxon>
        <taxon>Hypocreomycetidae</taxon>
        <taxon>Glomerellales</taxon>
        <taxon>Glomerellaceae</taxon>
        <taxon>Colletotrichum</taxon>
        <taxon>Colletotrichum orchidearum species complex</taxon>
    </lineage>
</organism>
<dbReference type="EMBL" id="WIGO01000289">
    <property type="protein sequence ID" value="KAF6819249.1"/>
    <property type="molecule type" value="Genomic_DNA"/>
</dbReference>
<feature type="domain" description="Major facilitator superfamily (MFS) profile" evidence="6">
    <location>
        <begin position="42"/>
        <end position="491"/>
    </location>
</feature>
<evidence type="ECO:0000256" key="3">
    <source>
        <dbReference type="ARBA" id="ARBA00022989"/>
    </source>
</evidence>
<dbReference type="PROSITE" id="PS50850">
    <property type="entry name" value="MFS"/>
    <property type="match status" value="1"/>
</dbReference>
<dbReference type="InterPro" id="IPR036259">
    <property type="entry name" value="MFS_trans_sf"/>
</dbReference>
<dbReference type="Gene3D" id="1.20.1720.10">
    <property type="entry name" value="Multidrug resistance protein D"/>
    <property type="match status" value="1"/>
</dbReference>
<dbReference type="InterPro" id="IPR020846">
    <property type="entry name" value="MFS_dom"/>
</dbReference>
<feature type="transmembrane region" description="Helical" evidence="5">
    <location>
        <begin position="468"/>
        <end position="486"/>
    </location>
</feature>
<dbReference type="AlphaFoldDB" id="A0A8H6JTV0"/>
<feature type="transmembrane region" description="Helical" evidence="5">
    <location>
        <begin position="263"/>
        <end position="282"/>
    </location>
</feature>
<gene>
    <name evidence="7" type="ORF">CPLU01_13098</name>
</gene>